<dbReference type="PANTHER" id="PTHR31118:SF12">
    <property type="entry name" value="CYCLASE-LIKE PROTEIN 2"/>
    <property type="match status" value="1"/>
</dbReference>
<sequence length="293" mass="32345">MGRGGLIARPLLWGRRTPARNPTPPKIRHAWGLLHAHTQWPNILPLVWSGSLERGCQPRRRPRHLTVVQNYEVRPNIALVLLENGTIQSEEYSSATHVGTHMDAPAHFARGGLTIDQIPVHRFIAAAAIIDITARAQLDRDAEATVEDLLHWESITGQTLDETVILLKTGWGKKWNNRTDFFGTPENDATKLHFPGLAPDAATWLVENRNIYGIGTEALSIDKGATRTYPVHQTLLGHGIYGLENVANVDKIPIYGAKLYVMPMKIGRASGAPTRIIATYPIILDPPASSNLV</sequence>
<dbReference type="EMBL" id="BGPR01002995">
    <property type="protein sequence ID" value="GBM82224.1"/>
    <property type="molecule type" value="Genomic_DNA"/>
</dbReference>
<dbReference type="AlphaFoldDB" id="A0A4Y2IX99"/>
<dbReference type="GO" id="GO:0019441">
    <property type="term" value="P:L-tryptophan catabolic process to kynurenine"/>
    <property type="evidence" value="ECO:0007669"/>
    <property type="project" value="InterPro"/>
</dbReference>
<comment type="caution">
    <text evidence="2">The sequence shown here is derived from an EMBL/GenBank/DDBJ whole genome shotgun (WGS) entry which is preliminary data.</text>
</comment>
<dbReference type="OrthoDB" id="7108654at2759"/>
<dbReference type="Pfam" id="PF04199">
    <property type="entry name" value="Cyclase"/>
    <property type="match status" value="1"/>
</dbReference>
<dbReference type="GO" id="GO:0004061">
    <property type="term" value="F:arylformamidase activity"/>
    <property type="evidence" value="ECO:0007669"/>
    <property type="project" value="InterPro"/>
</dbReference>
<evidence type="ECO:0000256" key="1">
    <source>
        <dbReference type="ARBA" id="ARBA00007865"/>
    </source>
</evidence>
<reference evidence="2 3" key="1">
    <citation type="journal article" date="2019" name="Sci. Rep.">
        <title>Orb-weaving spider Araneus ventricosus genome elucidates the spidroin gene catalogue.</title>
        <authorList>
            <person name="Kono N."/>
            <person name="Nakamura H."/>
            <person name="Ohtoshi R."/>
            <person name="Moran D.A.P."/>
            <person name="Shinohara A."/>
            <person name="Yoshida Y."/>
            <person name="Fujiwara M."/>
            <person name="Mori M."/>
            <person name="Tomita M."/>
            <person name="Arakawa K."/>
        </authorList>
    </citation>
    <scope>NUCLEOTIDE SEQUENCE [LARGE SCALE GENOMIC DNA]</scope>
</reference>
<dbReference type="Gene3D" id="3.50.30.50">
    <property type="entry name" value="Putative cyclase"/>
    <property type="match status" value="1"/>
</dbReference>
<evidence type="ECO:0008006" key="4">
    <source>
        <dbReference type="Google" id="ProtNLM"/>
    </source>
</evidence>
<organism evidence="2 3">
    <name type="scientific">Araneus ventricosus</name>
    <name type="common">Orbweaver spider</name>
    <name type="synonym">Epeira ventricosa</name>
    <dbReference type="NCBI Taxonomy" id="182803"/>
    <lineage>
        <taxon>Eukaryota</taxon>
        <taxon>Metazoa</taxon>
        <taxon>Ecdysozoa</taxon>
        <taxon>Arthropoda</taxon>
        <taxon>Chelicerata</taxon>
        <taxon>Arachnida</taxon>
        <taxon>Araneae</taxon>
        <taxon>Araneomorphae</taxon>
        <taxon>Entelegynae</taxon>
        <taxon>Araneoidea</taxon>
        <taxon>Araneidae</taxon>
        <taxon>Araneus</taxon>
    </lineage>
</organism>
<dbReference type="PANTHER" id="PTHR31118">
    <property type="entry name" value="CYCLASE-LIKE PROTEIN 2"/>
    <property type="match status" value="1"/>
</dbReference>
<proteinExistence type="inferred from homology"/>
<evidence type="ECO:0000313" key="2">
    <source>
        <dbReference type="EMBL" id="GBM82224.1"/>
    </source>
</evidence>
<dbReference type="Proteomes" id="UP000499080">
    <property type="component" value="Unassembled WGS sequence"/>
</dbReference>
<dbReference type="SUPFAM" id="SSF102198">
    <property type="entry name" value="Putative cyclase"/>
    <property type="match status" value="1"/>
</dbReference>
<evidence type="ECO:0000313" key="3">
    <source>
        <dbReference type="Proteomes" id="UP000499080"/>
    </source>
</evidence>
<protein>
    <recommendedName>
        <fullName evidence="4">Kynurenine formamidase</fullName>
    </recommendedName>
</protein>
<name>A0A4Y2IX99_ARAVE</name>
<comment type="similarity">
    <text evidence="1">Belongs to the Cyclase 1 superfamily.</text>
</comment>
<dbReference type="InterPro" id="IPR007325">
    <property type="entry name" value="KFase/CYL"/>
</dbReference>
<dbReference type="InterPro" id="IPR037175">
    <property type="entry name" value="KFase_sf"/>
</dbReference>
<accession>A0A4Y2IX99</accession>
<gene>
    <name evidence="2" type="ORF">AVEN_93099_1</name>
</gene>
<keyword evidence="3" id="KW-1185">Reference proteome</keyword>